<feature type="region of interest" description="Disordered" evidence="4">
    <location>
        <begin position="224"/>
        <end position="243"/>
    </location>
</feature>
<dbReference type="InterPro" id="IPR050600">
    <property type="entry name" value="SETD3_SETD6_MTase"/>
</dbReference>
<keyword evidence="3" id="KW-0949">S-adenosyl-L-methionine</keyword>
<dbReference type="STRING" id="1754192.A0A1Y1XFL4"/>
<evidence type="ECO:0000256" key="4">
    <source>
        <dbReference type="SAM" id="MobiDB-lite"/>
    </source>
</evidence>
<dbReference type="InterPro" id="IPR044432">
    <property type="entry name" value="Set10/Efm1_SET"/>
</dbReference>
<dbReference type="OrthoDB" id="42889at2759"/>
<dbReference type="GO" id="GO:0016279">
    <property type="term" value="F:protein-lysine N-methyltransferase activity"/>
    <property type="evidence" value="ECO:0007669"/>
    <property type="project" value="InterPro"/>
</dbReference>
<dbReference type="InterPro" id="IPR015353">
    <property type="entry name" value="Rubisco_LSMT_subst-bd"/>
</dbReference>
<keyword evidence="1" id="KW-0489">Methyltransferase</keyword>
<keyword evidence="2" id="KW-0808">Transferase</keyword>
<dbReference type="PANTHER" id="PTHR13271">
    <property type="entry name" value="UNCHARACTERIZED PUTATIVE METHYLTRANSFERASE"/>
    <property type="match status" value="1"/>
</dbReference>
<keyword evidence="7" id="KW-1185">Reference proteome</keyword>
<protein>
    <submittedName>
        <fullName evidence="6">SET domain-containing protein</fullName>
    </submittedName>
</protein>
<evidence type="ECO:0000313" key="7">
    <source>
        <dbReference type="Proteomes" id="UP000193944"/>
    </source>
</evidence>
<evidence type="ECO:0000313" key="6">
    <source>
        <dbReference type="EMBL" id="ORX84561.1"/>
    </source>
</evidence>
<proteinExistence type="predicted"/>
<evidence type="ECO:0000256" key="1">
    <source>
        <dbReference type="ARBA" id="ARBA00022603"/>
    </source>
</evidence>
<dbReference type="InterPro" id="IPR036464">
    <property type="entry name" value="Rubisco_LSMT_subst-bd_sf"/>
</dbReference>
<accession>A0A1Y1XFL4</accession>
<dbReference type="Pfam" id="PF09273">
    <property type="entry name" value="Rubis-subs-bind"/>
    <property type="match status" value="1"/>
</dbReference>
<reference evidence="6 7" key="1">
    <citation type="submission" date="2016-08" db="EMBL/GenBank/DDBJ databases">
        <title>A Parts List for Fungal Cellulosomes Revealed by Comparative Genomics.</title>
        <authorList>
            <consortium name="DOE Joint Genome Institute"/>
            <person name="Haitjema C.H."/>
            <person name="Gilmore S.P."/>
            <person name="Henske J.K."/>
            <person name="Solomon K.V."/>
            <person name="De Groot R."/>
            <person name="Kuo A."/>
            <person name="Mondo S.J."/>
            <person name="Salamov A.A."/>
            <person name="Labutti K."/>
            <person name="Zhao Z."/>
            <person name="Chiniquy J."/>
            <person name="Barry K."/>
            <person name="Brewer H.M."/>
            <person name="Purvine S.O."/>
            <person name="Wright A.T."/>
            <person name="Boxma B."/>
            <person name="Van Alen T."/>
            <person name="Hackstein J.H."/>
            <person name="Baker S.E."/>
            <person name="Grigoriev I.V."/>
            <person name="O'Malley M.A."/>
        </authorList>
    </citation>
    <scope>NUCLEOTIDE SEQUENCE [LARGE SCALE GENOMIC DNA]</scope>
    <source>
        <strain evidence="6 7">S4</strain>
    </source>
</reference>
<sequence>MSNKRDISKLNDENESENKIKIQKCDSNNLSDINIFLEWLNKNGAHMENIRLEYLTEFNRYAVLKKDLKAGEIIASIPQSLIITQEIAEDSIIGRTITKYLENQPNEIKDLTLSGRIYLCSFLIYEKYETKEKSPFCRYLWTLPEEYDDPLWWTEEQIQLELDETNLSYYIKERRDLLKSEYNVIEEACKNTDLFKSSKALTWKNFLWAYSSIYSRGFPSRATKTKHNHDNDNTNDNDNNNNINNKASIKDIIKTKSTEEFSIGNPEVEKCNFCLWPGVDMLNHRRGQRITWKVENGMVHFITDEDLEAGKECFNNYGPKGNEEFLMGYGFCIENNPDDYCRVKVNTGMDPLVDRKSKILVKLDNIFLLHFLHAKDIFVNKKLSNKLLNMVRVLVMNEWELINYEKKINSIEEDKLPEIRKTLIEERISLRNEVVMLTTLKHLLETKENKIVNSRRINEKKYPNIKSNPMATIYREGQLKLLREARILVENKLKTILEDDNIIRIEKILNDETLAEILQKPNVEIEWDEESLFMFYLMINRNDPRFKNLLGEDKTIEKNIIKQYTSDGIDELDEIFQQYFEPNYTQYDSNICKENLYWAATVIDIYSFIVQCHVLGEDIQFFGLFI</sequence>
<dbReference type="GO" id="GO:0032259">
    <property type="term" value="P:methylation"/>
    <property type="evidence" value="ECO:0007669"/>
    <property type="project" value="UniProtKB-KW"/>
</dbReference>
<dbReference type="AlphaFoldDB" id="A0A1Y1XFL4"/>
<evidence type="ECO:0000256" key="2">
    <source>
        <dbReference type="ARBA" id="ARBA00022679"/>
    </source>
</evidence>
<dbReference type="Gene3D" id="3.90.1420.10">
    <property type="entry name" value="Rubisco LSMT, substrate-binding domain"/>
    <property type="match status" value="1"/>
</dbReference>
<gene>
    <name evidence="6" type="ORF">BCR32DRAFT_266264</name>
</gene>
<dbReference type="SUPFAM" id="SSF82199">
    <property type="entry name" value="SET domain"/>
    <property type="match status" value="1"/>
</dbReference>
<dbReference type="EMBL" id="MCFG01000050">
    <property type="protein sequence ID" value="ORX84561.1"/>
    <property type="molecule type" value="Genomic_DNA"/>
</dbReference>
<dbReference type="CDD" id="cd19180">
    <property type="entry name" value="SET_SpSET10-like"/>
    <property type="match status" value="1"/>
</dbReference>
<name>A0A1Y1XFL4_9FUNG</name>
<evidence type="ECO:0000259" key="5">
    <source>
        <dbReference type="Pfam" id="PF09273"/>
    </source>
</evidence>
<feature type="compositionally biased region" description="Low complexity" evidence="4">
    <location>
        <begin position="234"/>
        <end position="243"/>
    </location>
</feature>
<comment type="caution">
    <text evidence="6">The sequence shown here is derived from an EMBL/GenBank/DDBJ whole genome shotgun (WGS) entry which is preliminary data.</text>
</comment>
<organism evidence="6 7">
    <name type="scientific">Anaeromyces robustus</name>
    <dbReference type="NCBI Taxonomy" id="1754192"/>
    <lineage>
        <taxon>Eukaryota</taxon>
        <taxon>Fungi</taxon>
        <taxon>Fungi incertae sedis</taxon>
        <taxon>Chytridiomycota</taxon>
        <taxon>Chytridiomycota incertae sedis</taxon>
        <taxon>Neocallimastigomycetes</taxon>
        <taxon>Neocallimastigales</taxon>
        <taxon>Neocallimastigaceae</taxon>
        <taxon>Anaeromyces</taxon>
    </lineage>
</organism>
<feature type="domain" description="Rubisco LSMT substrate-binding" evidence="5">
    <location>
        <begin position="349"/>
        <end position="447"/>
    </location>
</feature>
<dbReference type="PANTHER" id="PTHR13271:SF151">
    <property type="entry name" value="SET DOMAIN-CONTAINING PROTEIN 4"/>
    <property type="match status" value="1"/>
</dbReference>
<evidence type="ECO:0000256" key="3">
    <source>
        <dbReference type="ARBA" id="ARBA00022691"/>
    </source>
</evidence>
<reference evidence="6 7" key="2">
    <citation type="submission" date="2016-08" db="EMBL/GenBank/DDBJ databases">
        <title>Pervasive Adenine N6-methylation of Active Genes in Fungi.</title>
        <authorList>
            <consortium name="DOE Joint Genome Institute"/>
            <person name="Mondo S.J."/>
            <person name="Dannebaum R.O."/>
            <person name="Kuo R.C."/>
            <person name="Labutti K."/>
            <person name="Haridas S."/>
            <person name="Kuo A."/>
            <person name="Salamov A."/>
            <person name="Ahrendt S.R."/>
            <person name="Lipzen A."/>
            <person name="Sullivan W."/>
            <person name="Andreopoulos W.B."/>
            <person name="Clum A."/>
            <person name="Lindquist E."/>
            <person name="Daum C."/>
            <person name="Ramamoorthy G.K."/>
            <person name="Gryganskyi A."/>
            <person name="Culley D."/>
            <person name="Magnuson J.K."/>
            <person name="James T.Y."/>
            <person name="O'Malley M.A."/>
            <person name="Stajich J.E."/>
            <person name="Spatafora J.W."/>
            <person name="Visel A."/>
            <person name="Grigoriev I.V."/>
        </authorList>
    </citation>
    <scope>NUCLEOTIDE SEQUENCE [LARGE SCALE GENOMIC DNA]</scope>
    <source>
        <strain evidence="6 7">S4</strain>
    </source>
</reference>
<dbReference type="Gene3D" id="3.90.1410.10">
    <property type="entry name" value="set domain protein methyltransferase, domain 1"/>
    <property type="match status" value="1"/>
</dbReference>
<dbReference type="InterPro" id="IPR046341">
    <property type="entry name" value="SET_dom_sf"/>
</dbReference>
<dbReference type="Proteomes" id="UP000193944">
    <property type="component" value="Unassembled WGS sequence"/>
</dbReference>